<feature type="domain" description="SLH" evidence="1">
    <location>
        <begin position="264"/>
        <end position="327"/>
    </location>
</feature>
<dbReference type="AlphaFoldDB" id="A0A645A4W6"/>
<name>A0A645A4W6_9ZZZZ</name>
<dbReference type="EMBL" id="VSSQ01011961">
    <property type="protein sequence ID" value="MPM48117.1"/>
    <property type="molecule type" value="Genomic_DNA"/>
</dbReference>
<dbReference type="InterPro" id="IPR001119">
    <property type="entry name" value="SLH_dom"/>
</dbReference>
<feature type="domain" description="SLH" evidence="1">
    <location>
        <begin position="390"/>
        <end position="444"/>
    </location>
</feature>
<protein>
    <recommendedName>
        <fullName evidence="1">SLH domain-containing protein</fullName>
    </recommendedName>
</protein>
<dbReference type="Pfam" id="PF00395">
    <property type="entry name" value="SLH"/>
    <property type="match status" value="3"/>
</dbReference>
<reference evidence="2" key="1">
    <citation type="submission" date="2019-08" db="EMBL/GenBank/DDBJ databases">
        <authorList>
            <person name="Kucharzyk K."/>
            <person name="Murdoch R.W."/>
            <person name="Higgins S."/>
            <person name="Loffler F."/>
        </authorList>
    </citation>
    <scope>NUCLEOTIDE SEQUENCE</scope>
</reference>
<comment type="caution">
    <text evidence="2">The sequence shown here is derived from an EMBL/GenBank/DDBJ whole genome shotgun (WGS) entry which is preliminary data.</text>
</comment>
<dbReference type="PANTHER" id="PTHR43308">
    <property type="entry name" value="OUTER MEMBRANE PROTEIN ALPHA-RELATED"/>
    <property type="match status" value="1"/>
</dbReference>
<accession>A0A645A4W6</accession>
<organism evidence="2">
    <name type="scientific">bioreactor metagenome</name>
    <dbReference type="NCBI Taxonomy" id="1076179"/>
    <lineage>
        <taxon>unclassified sequences</taxon>
        <taxon>metagenomes</taxon>
        <taxon>ecological metagenomes</taxon>
    </lineage>
</organism>
<evidence type="ECO:0000259" key="1">
    <source>
        <dbReference type="PROSITE" id="PS51272"/>
    </source>
</evidence>
<evidence type="ECO:0000313" key="2">
    <source>
        <dbReference type="EMBL" id="MPM48117.1"/>
    </source>
</evidence>
<sequence>MTISYTGYDTDGESYSGTIKITVGSTDVDTVTYSTSKNETVVFRGRDFNNVCDDADYDTLNYIKITTLPSSSYGKLYYGYTSDSSKGTTVGTSTKLYYDTDDTPYLDKVAFIPYSGYTGTVTISYTGYDTDGESYSGIIKITVNSIDDITYTTTSNAKVTFSVTDFNNVCSDATDENLAYVKFTLPSSSYGKLYYNYTSSTSYTSVVSAGVSYYKSSTPYLAYVSFVPASGYSGTVSISYTGYSSGGDSYSGTVKIVVTAASVSKYFTDVSSSYTWAAESIDYLYGKGVVKGTGTSSYSPGSNITRGDFILMLYRALDLSATTSGNFTDVAKGSYYYDAIAVAKALGIAKGSDGYFYPSTPLTRQDAMALVYRAMQVKKISITAGTNSDLASFTDKSSVSSYATTAVATLVKAKVVVGSSGKINPSGNLTRAEMAVILYRVLKL</sequence>
<gene>
    <name evidence="2" type="ORF">SDC9_94839</name>
</gene>
<proteinExistence type="predicted"/>
<dbReference type="InterPro" id="IPR051465">
    <property type="entry name" value="Cell_Envelope_Struct_Comp"/>
</dbReference>
<dbReference type="PROSITE" id="PS51272">
    <property type="entry name" value="SLH"/>
    <property type="match status" value="3"/>
</dbReference>
<feature type="domain" description="SLH" evidence="1">
    <location>
        <begin position="328"/>
        <end position="385"/>
    </location>
</feature>